<evidence type="ECO:0000259" key="3">
    <source>
        <dbReference type="Pfam" id="PF01571"/>
    </source>
</evidence>
<dbReference type="SUPFAM" id="SSF101790">
    <property type="entry name" value="Aminomethyltransferase beta-barrel domain"/>
    <property type="match status" value="1"/>
</dbReference>
<dbReference type="EMBL" id="CAJNOK010003880">
    <property type="protein sequence ID" value="CAF0918092.1"/>
    <property type="molecule type" value="Genomic_DNA"/>
</dbReference>
<organism evidence="6 7">
    <name type="scientific">Didymodactylos carnosus</name>
    <dbReference type="NCBI Taxonomy" id="1234261"/>
    <lineage>
        <taxon>Eukaryota</taxon>
        <taxon>Metazoa</taxon>
        <taxon>Spiralia</taxon>
        <taxon>Gnathifera</taxon>
        <taxon>Rotifera</taxon>
        <taxon>Eurotatoria</taxon>
        <taxon>Bdelloidea</taxon>
        <taxon>Philodinida</taxon>
        <taxon>Philodinidae</taxon>
        <taxon>Didymodactylos</taxon>
    </lineage>
</organism>
<evidence type="ECO:0000313" key="6">
    <source>
        <dbReference type="EMBL" id="CAF3695986.1"/>
    </source>
</evidence>
<dbReference type="Proteomes" id="UP000682733">
    <property type="component" value="Unassembled WGS sequence"/>
</dbReference>
<dbReference type="EMBL" id="CAJOBA010003881">
    <property type="protein sequence ID" value="CAF3695986.1"/>
    <property type="molecule type" value="Genomic_DNA"/>
</dbReference>
<evidence type="ECO:0008006" key="8">
    <source>
        <dbReference type="Google" id="ProtNLM"/>
    </source>
</evidence>
<feature type="domain" description="GCVT N-terminal" evidence="3">
    <location>
        <begin position="64"/>
        <end position="320"/>
    </location>
</feature>
<dbReference type="Proteomes" id="UP000677228">
    <property type="component" value="Unassembled WGS sequence"/>
</dbReference>
<dbReference type="Pfam" id="PF08669">
    <property type="entry name" value="GCV_T_C"/>
    <property type="match status" value="1"/>
</dbReference>
<evidence type="ECO:0000313" key="7">
    <source>
        <dbReference type="Proteomes" id="UP000682733"/>
    </source>
</evidence>
<gene>
    <name evidence="5" type="ORF">OVA965_LOCUS10473</name>
    <name evidence="6" type="ORF">TMI583_LOCUS10468</name>
</gene>
<dbReference type="PANTHER" id="PTHR43757">
    <property type="entry name" value="AMINOMETHYLTRANSFERASE"/>
    <property type="match status" value="1"/>
</dbReference>
<dbReference type="SUPFAM" id="SSF103025">
    <property type="entry name" value="Folate-binding domain"/>
    <property type="match status" value="1"/>
</dbReference>
<comment type="similarity">
    <text evidence="1">Belongs to the GcvT family.</text>
</comment>
<dbReference type="PANTHER" id="PTHR43757:SF2">
    <property type="entry name" value="AMINOMETHYLTRANSFERASE, MITOCHONDRIAL"/>
    <property type="match status" value="1"/>
</dbReference>
<feature type="binding site" evidence="2">
    <location>
        <position position="251"/>
    </location>
    <ligand>
        <name>substrate</name>
    </ligand>
</feature>
<dbReference type="Pfam" id="PF01571">
    <property type="entry name" value="GCV_T"/>
    <property type="match status" value="1"/>
</dbReference>
<dbReference type="InterPro" id="IPR013977">
    <property type="entry name" value="GcvT_C"/>
</dbReference>
<dbReference type="InterPro" id="IPR028896">
    <property type="entry name" value="GcvT/YgfZ/DmdA"/>
</dbReference>
<dbReference type="InterPro" id="IPR027266">
    <property type="entry name" value="TrmE/GcvT-like"/>
</dbReference>
<evidence type="ECO:0000256" key="2">
    <source>
        <dbReference type="PIRSR" id="PIRSR006487-1"/>
    </source>
</evidence>
<dbReference type="AlphaFoldDB" id="A0A8S2HXH8"/>
<evidence type="ECO:0000259" key="4">
    <source>
        <dbReference type="Pfam" id="PF08669"/>
    </source>
</evidence>
<name>A0A8S2HXH8_9BILA</name>
<dbReference type="InterPro" id="IPR006222">
    <property type="entry name" value="GCVT_N"/>
</dbReference>
<feature type="domain" description="Aminomethyltransferase C-terminal" evidence="4">
    <location>
        <begin position="339"/>
        <end position="425"/>
    </location>
</feature>
<reference evidence="6" key="1">
    <citation type="submission" date="2021-02" db="EMBL/GenBank/DDBJ databases">
        <authorList>
            <person name="Nowell W R."/>
        </authorList>
    </citation>
    <scope>NUCLEOTIDE SEQUENCE</scope>
</reference>
<proteinExistence type="inferred from homology"/>
<comment type="caution">
    <text evidence="6">The sequence shown here is derived from an EMBL/GenBank/DDBJ whole genome shotgun (WGS) entry which is preliminary data.</text>
</comment>
<dbReference type="InterPro" id="IPR029043">
    <property type="entry name" value="GcvT/YgfZ_C"/>
</dbReference>
<dbReference type="PIRSF" id="PIRSF006487">
    <property type="entry name" value="GcvT"/>
    <property type="match status" value="1"/>
</dbReference>
<evidence type="ECO:0000256" key="1">
    <source>
        <dbReference type="ARBA" id="ARBA00008609"/>
    </source>
</evidence>
<protein>
    <recommendedName>
        <fullName evidence="8">Aminomethyltransferase</fullName>
    </recommendedName>
</protein>
<sequence length="428" mass="49439">MQAYTKETERILDPVVLPQTMHDHSHTSPENSIRERKIPILLQNVARPTVSIPKFDEGTNKERKYWLPAEYKNYGILDEYWALRKHVTIMDLSPLNKFEILGPDAEYLLQMVITKNIKKMSNGQVLYTAICTHTGGMIDDAMLFKMNEHCYRLICRSDYTGIWLQEQTQKLKLNRVWIKSVTDQLHNLSIQGPKSRDLLKSLNIRIPLHRPSIDELELFRFTIGKVSDIVSTHEIPLLISRTGHTNELGFEIWCHSSNSVKLWNKIWSNGQNPVYNLKPLGLLALNISRTEAGFLPFDYNFDGQTDAIEADIGFVMDYTKQEEFIGKQALIERKDRRQRQFVGLELHCNDDIENASQGDYVYLENSDQQIGIVISSCKSPILNKSIALAKIDTEFSGIGNRVEIRKRDDYEKSIPAMIVKYPFYDPKK</sequence>
<accession>A0A8S2HXH8</accession>
<dbReference type="GO" id="GO:0005829">
    <property type="term" value="C:cytosol"/>
    <property type="evidence" value="ECO:0007669"/>
    <property type="project" value="TreeGrafter"/>
</dbReference>
<evidence type="ECO:0000313" key="5">
    <source>
        <dbReference type="EMBL" id="CAF0918092.1"/>
    </source>
</evidence>
<dbReference type="Gene3D" id="3.30.1360.120">
    <property type="entry name" value="Probable tRNA modification gtpase trme, domain 1"/>
    <property type="match status" value="1"/>
</dbReference>